<gene>
    <name evidence="4" type="ORF">PN492_02785</name>
</gene>
<proteinExistence type="predicted"/>
<dbReference type="Pfam" id="PF18765">
    <property type="entry name" value="Polbeta"/>
    <property type="match status" value="1"/>
</dbReference>
<comment type="caution">
    <text evidence="4">The sequence shown here is derived from an EMBL/GenBank/DDBJ whole genome shotgun (WGS) entry which is preliminary data.</text>
</comment>
<keyword evidence="5" id="KW-1185">Reference proteome</keyword>
<reference evidence="4 5" key="1">
    <citation type="submission" date="2023-01" db="EMBL/GenBank/DDBJ databases">
        <title>Genomes from the Australian National Cyanobacteria Reference Collection.</title>
        <authorList>
            <person name="Willis A."/>
            <person name="Lee E.M.F."/>
        </authorList>
    </citation>
    <scope>NUCLEOTIDE SEQUENCE [LARGE SCALE GENOMIC DNA]</scope>
    <source>
        <strain evidence="4 5">CS-537/01</strain>
    </source>
</reference>
<accession>A0ABT5A1U5</accession>
<dbReference type="CDD" id="cd05403">
    <property type="entry name" value="NT_KNTase_like"/>
    <property type="match status" value="1"/>
</dbReference>
<protein>
    <submittedName>
        <fullName evidence="4">Nucleotidyltransferase domain-containing protein</fullName>
    </submittedName>
</protein>
<dbReference type="EMBL" id="JAQMTU010000021">
    <property type="protein sequence ID" value="MDB9485479.1"/>
    <property type="molecule type" value="Genomic_DNA"/>
</dbReference>
<dbReference type="SUPFAM" id="SSF81301">
    <property type="entry name" value="Nucleotidyltransferase"/>
    <property type="match status" value="1"/>
</dbReference>
<dbReference type="InterPro" id="IPR043519">
    <property type="entry name" value="NT_sf"/>
</dbReference>
<dbReference type="Proteomes" id="UP001212123">
    <property type="component" value="Unassembled WGS sequence"/>
</dbReference>
<evidence type="ECO:0000313" key="4">
    <source>
        <dbReference type="EMBL" id="MDB9485479.1"/>
    </source>
</evidence>
<sequence>MIENITTENINQTLEERKQEALQTAAKCRQILLENGAKEVILFGSLSGESPWHWQSDLDLAVRGMSEKQQWEAYSLLEKITPNWLKIDLVALEEIPDFVRSRILKEKPMPTNKYLALKARIEDEMIALEQNCQALKQLIAQAETIPEIALTPALSSYICDFYTACERISERVAVTLDGGIPKAENWHEQLLLQMAEIGGENRPPLWQGSLLLQLNDYRKFRHLARHNYNLQLRKERVLELAQQTETIIAKIQEAIAIFNNWLESQAQDI</sequence>
<feature type="domain" description="HepT-like" evidence="3">
    <location>
        <begin position="153"/>
        <end position="261"/>
    </location>
</feature>
<evidence type="ECO:0000259" key="2">
    <source>
        <dbReference type="Pfam" id="PF18765"/>
    </source>
</evidence>
<dbReference type="InterPro" id="IPR048769">
    <property type="entry name" value="HepT-like_dom"/>
</dbReference>
<keyword evidence="1" id="KW-0175">Coiled coil</keyword>
<name>A0ABT5A1U5_9CYAN</name>
<dbReference type="Gene3D" id="3.30.460.10">
    <property type="entry name" value="Beta Polymerase, domain 2"/>
    <property type="match status" value="1"/>
</dbReference>
<organism evidence="4 5">
    <name type="scientific">Dolichospermum circinale CS-537/01</name>
    <dbReference type="NCBI Taxonomy" id="3021739"/>
    <lineage>
        <taxon>Bacteria</taxon>
        <taxon>Bacillati</taxon>
        <taxon>Cyanobacteriota</taxon>
        <taxon>Cyanophyceae</taxon>
        <taxon>Nostocales</taxon>
        <taxon>Aphanizomenonaceae</taxon>
        <taxon>Dolichospermum</taxon>
        <taxon>Dolichospermum circinale</taxon>
    </lineage>
</organism>
<dbReference type="RefSeq" id="WP_028084059.1">
    <property type="nucleotide sequence ID" value="NZ_JAQMTU010000021.1"/>
</dbReference>
<evidence type="ECO:0000313" key="5">
    <source>
        <dbReference type="Proteomes" id="UP001212123"/>
    </source>
</evidence>
<evidence type="ECO:0000259" key="3">
    <source>
        <dbReference type="Pfam" id="PF20797"/>
    </source>
</evidence>
<feature type="coiled-coil region" evidence="1">
    <location>
        <begin position="118"/>
        <end position="145"/>
    </location>
</feature>
<evidence type="ECO:0000256" key="1">
    <source>
        <dbReference type="SAM" id="Coils"/>
    </source>
</evidence>
<dbReference type="InterPro" id="IPR041633">
    <property type="entry name" value="Polbeta"/>
</dbReference>
<feature type="domain" description="Polymerase beta nucleotidyltransferase" evidence="2">
    <location>
        <begin position="28"/>
        <end position="107"/>
    </location>
</feature>
<dbReference type="Pfam" id="PF20797">
    <property type="entry name" value="HepT-like_2"/>
    <property type="match status" value="1"/>
</dbReference>